<evidence type="ECO:0000256" key="1">
    <source>
        <dbReference type="ARBA" id="ARBA00022723"/>
    </source>
</evidence>
<keyword evidence="2" id="KW-0539">Nucleus</keyword>
<dbReference type="SUPFAM" id="SSF57701">
    <property type="entry name" value="Zn2/Cys6 DNA-binding domain"/>
    <property type="match status" value="1"/>
</dbReference>
<dbReference type="InterPro" id="IPR007219">
    <property type="entry name" value="XnlR_reg_dom"/>
</dbReference>
<dbReference type="Pfam" id="PF04082">
    <property type="entry name" value="Fungal_trans"/>
    <property type="match status" value="1"/>
</dbReference>
<gene>
    <name evidence="5" type="ORF">VC83_00936</name>
</gene>
<dbReference type="OrthoDB" id="408631at2759"/>
<protein>
    <recommendedName>
        <fullName evidence="4">Zn(2)-C6 fungal-type domain-containing protein</fullName>
    </recommendedName>
</protein>
<feature type="domain" description="Zn(2)-C6 fungal-type" evidence="4">
    <location>
        <begin position="67"/>
        <end position="98"/>
    </location>
</feature>
<dbReference type="GO" id="GO:0008270">
    <property type="term" value="F:zinc ion binding"/>
    <property type="evidence" value="ECO:0007669"/>
    <property type="project" value="InterPro"/>
</dbReference>
<dbReference type="AlphaFoldDB" id="A0A177AL90"/>
<reference evidence="5" key="1">
    <citation type="submission" date="2016-03" db="EMBL/GenBank/DDBJ databases">
        <title>Updated assembly of Pseudogymnoascus destructans, the fungus causing white-nose syndrome of bats.</title>
        <authorList>
            <person name="Palmer J.M."/>
            <person name="Drees K.P."/>
            <person name="Foster J.T."/>
            <person name="Lindner D.L."/>
        </authorList>
    </citation>
    <scope>NUCLEOTIDE SEQUENCE [LARGE SCALE GENOMIC DNA]</scope>
    <source>
        <strain evidence="5">20631-21</strain>
    </source>
</reference>
<dbReference type="InterPro" id="IPR001138">
    <property type="entry name" value="Zn2Cys6_DnaBD"/>
</dbReference>
<evidence type="ECO:0000259" key="4">
    <source>
        <dbReference type="PROSITE" id="PS50048"/>
    </source>
</evidence>
<dbReference type="GO" id="GO:0003677">
    <property type="term" value="F:DNA binding"/>
    <property type="evidence" value="ECO:0007669"/>
    <property type="project" value="InterPro"/>
</dbReference>
<dbReference type="GO" id="GO:0000981">
    <property type="term" value="F:DNA-binding transcription factor activity, RNA polymerase II-specific"/>
    <property type="evidence" value="ECO:0007669"/>
    <property type="project" value="InterPro"/>
</dbReference>
<keyword evidence="1" id="KW-0479">Metal-binding</keyword>
<name>A0A177AL90_9PEZI</name>
<feature type="compositionally biased region" description="Low complexity" evidence="3">
    <location>
        <begin position="110"/>
        <end position="132"/>
    </location>
</feature>
<dbReference type="Proteomes" id="UP000077154">
    <property type="component" value="Unassembled WGS sequence"/>
</dbReference>
<dbReference type="InterPro" id="IPR050797">
    <property type="entry name" value="Carb_Metab_Trans_Reg"/>
</dbReference>
<dbReference type="CDD" id="cd00067">
    <property type="entry name" value="GAL4"/>
    <property type="match status" value="1"/>
</dbReference>
<feature type="region of interest" description="Disordered" evidence="3">
    <location>
        <begin position="100"/>
        <end position="143"/>
    </location>
</feature>
<sequence length="729" mass="79093">MDPLSQASLSPGDYYLGGLSPQAQGSSVAMPAGVKLELPPAAQAPTTMQQPGPGPGPRNYKSRKYRPCDFCRARQVACKIEVAPPCQLCQSHRRECTFVEQPKKKRRPPAESAGAPVVAAASSSQGSGSRAATGTPAEGSRVHIEPPQLPMLAQDSDISGHLHPNYVAHFDERLHFERLHFDERLFERQIGHDHFLDHQQHQQQHHEHHQGLDHTAAASFQMPHLDVPSPERSLDSHPSRSARLVGETGETNPYLLRRYHYDENDECTISQTQYRRIRRRPSSSNRPTPKDAPPPVFTLSADSTSLSAEPRTEDHVLAQARYDISQLFTSEQCFRLLALYFRFVDPYLPILARASLFVNGLISRVALDALPLSLTAALYATALPYTPYDALLAPSLAHAPDPSTQLYRTAHLALTHELHNPRPATLQAALLLLHRPAQHTPFRPALIATAVSLAHSRGLSHDSTSWSLPAPDLALRKRLWHAVFITDKWTALTLGTPSCIRTDDADVPPLWPADLEPALGPDDGSDASTNFRLLADLSAILADILDSYFSVRATQRTASNFALSLDLGRGLRARLDAWSEGLPRALFVRGAPVRREGGDAGLYLGYLVANMTLFRGLMRPLETGGGGGQEMGMGSGGAVRAGARECAEEAVVFVEGLAGAGGWRGSRANFAIASAFLTQLLLTASTEAEGAEMSNLAARWRWAMRMGAEGNDNGGGLMGMGLGVGFGLG</sequence>
<feature type="compositionally biased region" description="Low complexity" evidence="3">
    <location>
        <begin position="39"/>
        <end position="51"/>
    </location>
</feature>
<dbReference type="CDD" id="cd12148">
    <property type="entry name" value="fungal_TF_MHR"/>
    <property type="match status" value="1"/>
</dbReference>
<dbReference type="EMBL" id="KV441387">
    <property type="protein sequence ID" value="OAF62272.1"/>
    <property type="molecule type" value="Genomic_DNA"/>
</dbReference>
<evidence type="ECO:0000256" key="3">
    <source>
        <dbReference type="SAM" id="MobiDB-lite"/>
    </source>
</evidence>
<accession>A0A177AL90</accession>
<dbReference type="eggNOG" id="ENOG502SJFF">
    <property type="taxonomic scope" value="Eukaryota"/>
</dbReference>
<dbReference type="GO" id="GO:0005634">
    <property type="term" value="C:nucleus"/>
    <property type="evidence" value="ECO:0007669"/>
    <property type="project" value="TreeGrafter"/>
</dbReference>
<dbReference type="PROSITE" id="PS00463">
    <property type="entry name" value="ZN2_CY6_FUNGAL_1"/>
    <property type="match status" value="1"/>
</dbReference>
<dbReference type="SMART" id="SM00066">
    <property type="entry name" value="GAL4"/>
    <property type="match status" value="1"/>
</dbReference>
<dbReference type="PROSITE" id="PS50048">
    <property type="entry name" value="ZN2_CY6_FUNGAL_2"/>
    <property type="match status" value="1"/>
</dbReference>
<dbReference type="SMART" id="SM00906">
    <property type="entry name" value="Fungal_trans"/>
    <property type="match status" value="1"/>
</dbReference>
<feature type="region of interest" description="Disordered" evidence="3">
    <location>
        <begin position="270"/>
        <end position="308"/>
    </location>
</feature>
<evidence type="ECO:0000256" key="2">
    <source>
        <dbReference type="ARBA" id="ARBA00023242"/>
    </source>
</evidence>
<dbReference type="GO" id="GO:0001080">
    <property type="term" value="P:nitrogen catabolite activation of transcription from RNA polymerase II promoter"/>
    <property type="evidence" value="ECO:0007669"/>
    <property type="project" value="TreeGrafter"/>
</dbReference>
<dbReference type="GeneID" id="36284028"/>
<feature type="region of interest" description="Disordered" evidence="3">
    <location>
        <begin position="225"/>
        <end position="245"/>
    </location>
</feature>
<feature type="region of interest" description="Disordered" evidence="3">
    <location>
        <begin position="1"/>
        <end position="61"/>
    </location>
</feature>
<dbReference type="PANTHER" id="PTHR31668:SF4">
    <property type="entry name" value="TRANSCRIPTIONAL ACTIVATOR PROTEIN DAL81"/>
    <property type="match status" value="1"/>
</dbReference>
<dbReference type="RefSeq" id="XP_024327545.1">
    <property type="nucleotide sequence ID" value="XM_024464622.1"/>
</dbReference>
<evidence type="ECO:0000313" key="5">
    <source>
        <dbReference type="EMBL" id="OAF62272.1"/>
    </source>
</evidence>
<proteinExistence type="predicted"/>
<dbReference type="GO" id="GO:0006351">
    <property type="term" value="P:DNA-templated transcription"/>
    <property type="evidence" value="ECO:0007669"/>
    <property type="project" value="InterPro"/>
</dbReference>
<organism evidence="5">
    <name type="scientific">Pseudogymnoascus destructans</name>
    <dbReference type="NCBI Taxonomy" id="655981"/>
    <lineage>
        <taxon>Eukaryota</taxon>
        <taxon>Fungi</taxon>
        <taxon>Dikarya</taxon>
        <taxon>Ascomycota</taxon>
        <taxon>Pezizomycotina</taxon>
        <taxon>Leotiomycetes</taxon>
        <taxon>Thelebolales</taxon>
        <taxon>Thelebolaceae</taxon>
        <taxon>Pseudogymnoascus</taxon>
    </lineage>
</organism>
<dbReference type="VEuPathDB" id="FungiDB:GMDG_00080"/>
<dbReference type="PANTHER" id="PTHR31668">
    <property type="entry name" value="GLUCOSE TRANSPORT TRANSCRIPTION REGULATOR RGT1-RELATED-RELATED"/>
    <property type="match status" value="1"/>
</dbReference>
<dbReference type="InterPro" id="IPR036864">
    <property type="entry name" value="Zn2-C6_fun-type_DNA-bd_sf"/>
</dbReference>